<comment type="caution">
    <text evidence="6">The sequence shown here is derived from an EMBL/GenBank/DDBJ whole genome shotgun (WGS) entry which is preliminary data.</text>
</comment>
<dbReference type="PANTHER" id="PTHR43462">
    <property type="entry name" value="ALANYL-TRNA EDITING PROTEIN"/>
    <property type="match status" value="1"/>
</dbReference>
<evidence type="ECO:0000256" key="2">
    <source>
        <dbReference type="ARBA" id="ARBA00004496"/>
    </source>
</evidence>
<dbReference type="GO" id="GO:0004813">
    <property type="term" value="F:alanine-tRNA ligase activity"/>
    <property type="evidence" value="ECO:0007669"/>
    <property type="project" value="InterPro"/>
</dbReference>
<evidence type="ECO:0000256" key="3">
    <source>
        <dbReference type="ARBA" id="ARBA00022723"/>
    </source>
</evidence>
<dbReference type="SUPFAM" id="SSF55186">
    <property type="entry name" value="ThrRS/AlaRS common domain"/>
    <property type="match status" value="1"/>
</dbReference>
<evidence type="ECO:0000259" key="5">
    <source>
        <dbReference type="PROSITE" id="PS50860"/>
    </source>
</evidence>
<evidence type="ECO:0000313" key="6">
    <source>
        <dbReference type="EMBL" id="HGE74582.1"/>
    </source>
</evidence>
<evidence type="ECO:0000256" key="4">
    <source>
        <dbReference type="ARBA" id="ARBA00022833"/>
    </source>
</evidence>
<keyword evidence="4" id="KW-0862">Zinc</keyword>
<feature type="domain" description="Alanyl-transfer RNA synthetases family profile" evidence="5">
    <location>
        <begin position="1"/>
        <end position="239"/>
    </location>
</feature>
<dbReference type="EMBL" id="DTPE01000016">
    <property type="protein sequence ID" value="HGE74582.1"/>
    <property type="molecule type" value="Genomic_DNA"/>
</dbReference>
<dbReference type="InterPro" id="IPR018163">
    <property type="entry name" value="Thr/Ala-tRNA-synth_IIc_edit"/>
</dbReference>
<dbReference type="GO" id="GO:0005737">
    <property type="term" value="C:cytoplasm"/>
    <property type="evidence" value="ECO:0007669"/>
    <property type="project" value="UniProtKB-SubCell"/>
</dbReference>
<dbReference type="PROSITE" id="PS50860">
    <property type="entry name" value="AA_TRNA_LIGASE_II_ALA"/>
    <property type="match status" value="1"/>
</dbReference>
<reference evidence="6" key="1">
    <citation type="journal article" date="2020" name="mSystems">
        <title>Genome- and Community-Level Interaction Insights into Carbon Utilization and Element Cycling Functions of Hydrothermarchaeota in Hydrothermal Sediment.</title>
        <authorList>
            <person name="Zhou Z."/>
            <person name="Liu Y."/>
            <person name="Xu W."/>
            <person name="Pan J."/>
            <person name="Luo Z.H."/>
            <person name="Li M."/>
        </authorList>
    </citation>
    <scope>NUCLEOTIDE SEQUENCE [LARGE SCALE GENOMIC DNA]</scope>
    <source>
        <strain evidence="6">SpSt-966</strain>
    </source>
</reference>
<dbReference type="AlphaFoldDB" id="A0A7V3VS04"/>
<comment type="subcellular location">
    <subcellularLocation>
        <location evidence="2">Cytoplasm</location>
    </subcellularLocation>
</comment>
<dbReference type="GO" id="GO:0005524">
    <property type="term" value="F:ATP binding"/>
    <property type="evidence" value="ECO:0007669"/>
    <property type="project" value="InterPro"/>
</dbReference>
<dbReference type="PANTHER" id="PTHR43462:SF1">
    <property type="entry name" value="ALANYL-TRNA EDITING PROTEIN AARSD1"/>
    <property type="match status" value="1"/>
</dbReference>
<accession>A0A7V3VS04</accession>
<dbReference type="Pfam" id="PF07973">
    <property type="entry name" value="tRNA_SAD"/>
    <property type="match status" value="1"/>
</dbReference>
<dbReference type="InterPro" id="IPR051335">
    <property type="entry name" value="Alanyl-tRNA_Editing_Enzymes"/>
</dbReference>
<evidence type="ECO:0000256" key="1">
    <source>
        <dbReference type="ARBA" id="ARBA00001947"/>
    </source>
</evidence>
<dbReference type="SMART" id="SM00863">
    <property type="entry name" value="tRNA_SAD"/>
    <property type="match status" value="1"/>
</dbReference>
<dbReference type="Gene3D" id="2.40.30.130">
    <property type="match status" value="1"/>
</dbReference>
<dbReference type="GO" id="GO:0002161">
    <property type="term" value="F:aminoacyl-tRNA deacylase activity"/>
    <property type="evidence" value="ECO:0007669"/>
    <property type="project" value="UniProtKB-ARBA"/>
</dbReference>
<dbReference type="GO" id="GO:0003676">
    <property type="term" value="F:nucleic acid binding"/>
    <property type="evidence" value="ECO:0007669"/>
    <property type="project" value="InterPro"/>
</dbReference>
<dbReference type="GO" id="GO:0006419">
    <property type="term" value="P:alanyl-tRNA aminoacylation"/>
    <property type="evidence" value="ECO:0007669"/>
    <property type="project" value="InterPro"/>
</dbReference>
<dbReference type="InterPro" id="IPR018165">
    <property type="entry name" value="Ala-tRNA-synth_IIc_core"/>
</dbReference>
<organism evidence="6">
    <name type="scientific">Mesoaciditoga lauensis</name>
    <dbReference type="NCBI Taxonomy" id="1495039"/>
    <lineage>
        <taxon>Bacteria</taxon>
        <taxon>Thermotogati</taxon>
        <taxon>Thermotogota</taxon>
        <taxon>Thermotogae</taxon>
        <taxon>Mesoaciditogales</taxon>
        <taxon>Mesoaciditogaceae</taxon>
        <taxon>Mesoaciditoga</taxon>
    </lineage>
</organism>
<proteinExistence type="predicted"/>
<dbReference type="InterPro" id="IPR012947">
    <property type="entry name" value="tRNA_SAD"/>
</dbReference>
<protein>
    <submittedName>
        <fullName evidence="6">Alanyl-tRNA editing protein</fullName>
    </submittedName>
</protein>
<name>A0A7V3VS04_9BACT</name>
<gene>
    <name evidence="6" type="ORF">ENX73_00450</name>
</gene>
<dbReference type="GO" id="GO:0046872">
    <property type="term" value="F:metal ion binding"/>
    <property type="evidence" value="ECO:0007669"/>
    <property type="project" value="UniProtKB-KW"/>
</dbReference>
<dbReference type="Gene3D" id="3.30.980.10">
    <property type="entry name" value="Threonyl-trna Synthetase, Chain A, domain 2"/>
    <property type="match status" value="1"/>
</dbReference>
<sequence>MLKFHFDGGRKMYFTRKSSSITRIKNYFQKDGHHFVELFDSPFYPDGSGGQIGDRGFVGEAKVLYVYDDSIELDSPLPSKSEFKAVVDEQRRKEIARQHTAQHILSAAIEKVNGAKTVGFHMGENDSTIDLDLNCDLRKAELLSNEIVLSDIEVEELIVTPEEATKFNLRKDLSEKAIKSGNIRIIKIGDFDLSACGGFHTSKSGEVGFIKVIHTERVKGGLLRVWFVAGLRALDDYSSRLNAINESAKLFDASWTSLTEHVKKCIDESKEKSTTVKKLSESLAQYISKGISAGQIIEVDESVASFLLRIKQDIPYALKIAGTQNISLCLPGLSQDQVMNFAKSLGAKGGGKGPVYHFTIDNVKKFEESFFTIVS</sequence>
<keyword evidence="3" id="KW-0479">Metal-binding</keyword>
<comment type="cofactor">
    <cofactor evidence="1">
        <name>Zn(2+)</name>
        <dbReference type="ChEBI" id="CHEBI:29105"/>
    </cofactor>
</comment>